<feature type="transmembrane region" description="Helical" evidence="1">
    <location>
        <begin position="177"/>
        <end position="201"/>
    </location>
</feature>
<dbReference type="HOGENOM" id="CLU_553944_0_0_7"/>
<reference evidence="2 3" key="1">
    <citation type="submission" date="2006-01" db="EMBL/GenBank/DDBJ databases">
        <title>Complete sequence of Anaeromyxobacter dehalogenans 2CP-C.</title>
        <authorList>
            <consortium name="US DOE Joint Genome Institute"/>
            <person name="Copeland A."/>
            <person name="Lucas S."/>
            <person name="Lapidus A."/>
            <person name="Barry K."/>
            <person name="Detter J.C."/>
            <person name="Glavina T."/>
            <person name="Hammon N."/>
            <person name="Israni S."/>
            <person name="Pitluck S."/>
            <person name="Brettin T."/>
            <person name="Bruce D."/>
            <person name="Han C."/>
            <person name="Tapia R."/>
            <person name="Gilna P."/>
            <person name="Kiss H."/>
            <person name="Schmutz J."/>
            <person name="Larimer F."/>
            <person name="Land M."/>
            <person name="Kyrpides N."/>
            <person name="Anderson I."/>
            <person name="Sanford R.A."/>
            <person name="Ritalahti K.M."/>
            <person name="Thomas H.S."/>
            <person name="Kirby J.R."/>
            <person name="Zhulin I.B."/>
            <person name="Loeffler F.E."/>
            <person name="Richardson P."/>
        </authorList>
    </citation>
    <scope>NUCLEOTIDE SEQUENCE [LARGE SCALE GENOMIC DNA]</scope>
    <source>
        <strain evidence="2 3">2CP-C</strain>
    </source>
</reference>
<feature type="transmembrane region" description="Helical" evidence="1">
    <location>
        <begin position="130"/>
        <end position="147"/>
    </location>
</feature>
<evidence type="ECO:0000313" key="2">
    <source>
        <dbReference type="EMBL" id="ABC81558.1"/>
    </source>
</evidence>
<dbReference type="EMBL" id="CP000251">
    <property type="protein sequence ID" value="ABC81558.1"/>
    <property type="molecule type" value="Genomic_DNA"/>
</dbReference>
<feature type="transmembrane region" description="Helical" evidence="1">
    <location>
        <begin position="269"/>
        <end position="288"/>
    </location>
</feature>
<dbReference type="RefSeq" id="WP_011420841.1">
    <property type="nucleotide sequence ID" value="NC_007760.1"/>
</dbReference>
<gene>
    <name evidence="2" type="ordered locus">Adeh_1785</name>
</gene>
<keyword evidence="1" id="KW-0812">Transmembrane</keyword>
<evidence type="ECO:0008006" key="4">
    <source>
        <dbReference type="Google" id="ProtNLM"/>
    </source>
</evidence>
<feature type="transmembrane region" description="Helical" evidence="1">
    <location>
        <begin position="295"/>
        <end position="315"/>
    </location>
</feature>
<feature type="transmembrane region" description="Helical" evidence="1">
    <location>
        <begin position="101"/>
        <end position="123"/>
    </location>
</feature>
<protein>
    <recommendedName>
        <fullName evidence="4">Glycosyltransferase RgtA/B/C/D-like domain-containing protein</fullName>
    </recommendedName>
</protein>
<keyword evidence="1" id="KW-0472">Membrane</keyword>
<dbReference type="Proteomes" id="UP000001935">
    <property type="component" value="Chromosome"/>
</dbReference>
<name>Q2IIT1_ANADE</name>
<dbReference type="KEGG" id="ade:Adeh_1785"/>
<evidence type="ECO:0000313" key="3">
    <source>
        <dbReference type="Proteomes" id="UP000001935"/>
    </source>
</evidence>
<feature type="transmembrane region" description="Helical" evidence="1">
    <location>
        <begin position="20"/>
        <end position="39"/>
    </location>
</feature>
<accession>Q2IIT1</accession>
<feature type="transmembrane region" description="Helical" evidence="1">
    <location>
        <begin position="153"/>
        <end position="170"/>
    </location>
</feature>
<organism evidence="2 3">
    <name type="scientific">Anaeromyxobacter dehalogenans (strain 2CP-C)</name>
    <dbReference type="NCBI Taxonomy" id="290397"/>
    <lineage>
        <taxon>Bacteria</taxon>
        <taxon>Pseudomonadati</taxon>
        <taxon>Myxococcota</taxon>
        <taxon>Myxococcia</taxon>
        <taxon>Myxococcales</taxon>
        <taxon>Cystobacterineae</taxon>
        <taxon>Anaeromyxobacteraceae</taxon>
        <taxon>Anaeromyxobacter</taxon>
    </lineage>
</organism>
<dbReference type="AlphaFoldDB" id="Q2IIT1"/>
<proteinExistence type="predicted"/>
<evidence type="ECO:0000256" key="1">
    <source>
        <dbReference type="SAM" id="Phobius"/>
    </source>
</evidence>
<sequence>MLAISNADDGEVRPAGRFRAAWTVLALAACVALPAWIQFGFMHVAEDADTDYHVAVGRLIHDHGILKAFPWTPFSVLAEHYADKELLFHLMLAPLAGLDPATAANVAGTIAGALALAAILLVLRQERVPLAGAWIVVPLLASSAFVYRFSLVRPHLLSIGLALVVLWAAARERRWILALASAIYPWAYVAWQLPLALALLAEAARFAAERRASWRGPAIALGVATHPNGWNLVRFSAIVIDDVLLRRAWGRAAGIELGGEFQPFTWAEWRLLLVPTAAMALAALGLAWRRRREGGLVALAFAGAALAFGALTLRTARFTEYFVPFSAVAFALSVRHLRPRLALAATLVLCAAYSGRETARILQGMSTRPPRTAPAEAAAMQRAIPPGAQVFTCEWGLTGTLMLALPERRFMVALDPTLFALQDPERYALWYRLPRAAPPGLARTIREQFGARYVACWWDDRFRPFFDRIAFEPGVRPITVAGQWNVYELREP</sequence>
<dbReference type="OrthoDB" id="5539878at2"/>
<keyword evidence="1" id="KW-1133">Transmembrane helix</keyword>